<feature type="compositionally biased region" description="Basic and acidic residues" evidence="1">
    <location>
        <begin position="17"/>
        <end position="26"/>
    </location>
</feature>
<keyword evidence="3" id="KW-1185">Reference proteome</keyword>
<protein>
    <submittedName>
        <fullName evidence="2">Uncharacterized protein</fullName>
    </submittedName>
</protein>
<dbReference type="AlphaFoldDB" id="A0A017T2U6"/>
<organism evidence="2 3">
    <name type="scientific">Chondromyces apiculatus DSM 436</name>
    <dbReference type="NCBI Taxonomy" id="1192034"/>
    <lineage>
        <taxon>Bacteria</taxon>
        <taxon>Pseudomonadati</taxon>
        <taxon>Myxococcota</taxon>
        <taxon>Polyangia</taxon>
        <taxon>Polyangiales</taxon>
        <taxon>Polyangiaceae</taxon>
        <taxon>Chondromyces</taxon>
    </lineage>
</organism>
<evidence type="ECO:0000313" key="3">
    <source>
        <dbReference type="Proteomes" id="UP000019678"/>
    </source>
</evidence>
<comment type="caution">
    <text evidence="2">The sequence shown here is derived from an EMBL/GenBank/DDBJ whole genome shotgun (WGS) entry which is preliminary data.</text>
</comment>
<gene>
    <name evidence="2" type="ORF">CAP_5533</name>
</gene>
<feature type="region of interest" description="Disordered" evidence="1">
    <location>
        <begin position="1"/>
        <end position="26"/>
    </location>
</feature>
<reference evidence="2 3" key="1">
    <citation type="submission" date="2013-05" db="EMBL/GenBank/DDBJ databases">
        <title>Genome assembly of Chondromyces apiculatus DSM 436.</title>
        <authorList>
            <person name="Sharma G."/>
            <person name="Khatri I."/>
            <person name="Kaur C."/>
            <person name="Mayilraj S."/>
            <person name="Subramanian S."/>
        </authorList>
    </citation>
    <scope>NUCLEOTIDE SEQUENCE [LARGE SCALE GENOMIC DNA]</scope>
    <source>
        <strain evidence="2 3">DSM 436</strain>
    </source>
</reference>
<proteinExistence type="predicted"/>
<accession>A0A017T2U6</accession>
<sequence length="62" mass="6477">MCLGAALHPEVNQPRAPEQDTSREGGEFLGAHLWVRPLGGNESKRCSARAHAGAVAGRVLGS</sequence>
<evidence type="ECO:0000313" key="2">
    <source>
        <dbReference type="EMBL" id="EYF03549.1"/>
    </source>
</evidence>
<name>A0A017T2U6_9BACT</name>
<evidence type="ECO:0000256" key="1">
    <source>
        <dbReference type="SAM" id="MobiDB-lite"/>
    </source>
</evidence>
<dbReference type="STRING" id="1192034.CAP_5533"/>
<dbReference type="EMBL" id="ASRX01000045">
    <property type="protein sequence ID" value="EYF03549.1"/>
    <property type="molecule type" value="Genomic_DNA"/>
</dbReference>
<dbReference type="Proteomes" id="UP000019678">
    <property type="component" value="Unassembled WGS sequence"/>
</dbReference>